<reference evidence="5" key="1">
    <citation type="journal article" date="2020" name="Fungal Divers.">
        <title>Resolving the Mortierellaceae phylogeny through synthesis of multi-gene phylogenetics and phylogenomics.</title>
        <authorList>
            <person name="Vandepol N."/>
            <person name="Liber J."/>
            <person name="Desiro A."/>
            <person name="Na H."/>
            <person name="Kennedy M."/>
            <person name="Barry K."/>
            <person name="Grigoriev I.V."/>
            <person name="Miller A.N."/>
            <person name="O'Donnell K."/>
            <person name="Stajich J.E."/>
            <person name="Bonito G."/>
        </authorList>
    </citation>
    <scope>NUCLEOTIDE SEQUENCE</scope>
    <source>
        <strain evidence="5">NVP1</strain>
    </source>
</reference>
<feature type="non-terminal residue" evidence="5">
    <location>
        <position position="612"/>
    </location>
</feature>
<dbReference type="GO" id="GO:0005576">
    <property type="term" value="C:extracellular region"/>
    <property type="evidence" value="ECO:0007669"/>
    <property type="project" value="UniProtKB-SubCell"/>
</dbReference>
<dbReference type="Pfam" id="PF20147">
    <property type="entry name" value="Crinkler"/>
    <property type="match status" value="1"/>
</dbReference>
<accession>A0A9P5VGE8</accession>
<keyword evidence="3" id="KW-0964">Secreted</keyword>
<organism evidence="5 6">
    <name type="scientific">Podila minutissima</name>
    <dbReference type="NCBI Taxonomy" id="64525"/>
    <lineage>
        <taxon>Eukaryota</taxon>
        <taxon>Fungi</taxon>
        <taxon>Fungi incertae sedis</taxon>
        <taxon>Mucoromycota</taxon>
        <taxon>Mortierellomycotina</taxon>
        <taxon>Mortierellomycetes</taxon>
        <taxon>Mortierellales</taxon>
        <taxon>Mortierellaceae</taxon>
        <taxon>Podila</taxon>
    </lineage>
</organism>
<protein>
    <recommendedName>
        <fullName evidence="4">Crinkler effector protein N-terminal domain-containing protein</fullName>
    </recommendedName>
</protein>
<dbReference type="EMBL" id="JAAAUY010001909">
    <property type="protein sequence ID" value="KAF9317536.1"/>
    <property type="molecule type" value="Genomic_DNA"/>
</dbReference>
<dbReference type="AlphaFoldDB" id="A0A9P5VGE8"/>
<name>A0A9P5VGE8_9FUNG</name>
<comment type="caution">
    <text evidence="5">The sequence shown here is derived from an EMBL/GenBank/DDBJ whole genome shotgun (WGS) entry which is preliminary data.</text>
</comment>
<evidence type="ECO:0000256" key="1">
    <source>
        <dbReference type="ARBA" id="ARBA00004340"/>
    </source>
</evidence>
<evidence type="ECO:0000313" key="5">
    <source>
        <dbReference type="EMBL" id="KAF9317536.1"/>
    </source>
</evidence>
<evidence type="ECO:0000256" key="3">
    <source>
        <dbReference type="ARBA" id="ARBA00022525"/>
    </source>
</evidence>
<dbReference type="GO" id="GO:0043657">
    <property type="term" value="C:host cell"/>
    <property type="evidence" value="ECO:0007669"/>
    <property type="project" value="UniProtKB-SubCell"/>
</dbReference>
<sequence length="612" mass="68041">MTDNRLNLFCLVEGESTSIAFPVKASSTDTVGDLKNLIVNGDQAPAFKDVASKVLILWRVSIPIDDDKVPILLNSVTDKDKTKLGPATRLSKVFPKELPEETVHVITQCPPQVHAPVPARVSTPLSGNFSDQSRPGTPLSGDLRVDIRKIRDKFFATGSKHANFLDASYGEALSIHWIQDRVFSFWIYGPSTEAGDPVPERFRSNILLSVLDAMQAQDLTVFDVSGCGKTHSMIEVLCLQWGFYFNASKNDLGSDDLYRLADFVDDKTSENTVSANTLFAKNMTLLLFLSRLLILNYCLRVPGCRQTFSSARWALLQVCPNMFKDVFLGLFRKLYDQMKGRVILGSLRLVVDEAQILSDKSPTSFESSSPQSNLRPMLSPVLHGFRTTGDRGELTIIYSGTGLSIRTLHWAMSSGDGIKEYGSNIFPYVEFPGWAGPASVQSYVDRMKEHLPDDESQRMVDALIPTAGVDMLHKRLTGRFRPIVAAVEGIIKTGKPSWKDRARRGNLCGELNRLESKIADHPELFTSCSSLRETLGLFLYRYCLLDATEIVLENEVQLVEAAFGRIKIFGGTARTVLDEPFVLKATFNYFREKDPSLVSAAERAMLHSDNAS</sequence>
<keyword evidence="6" id="KW-1185">Reference proteome</keyword>
<comment type="subcellular location">
    <subcellularLocation>
        <location evidence="1">Host cell</location>
    </subcellularLocation>
    <subcellularLocation>
        <location evidence="2">Secreted</location>
    </subcellularLocation>
</comment>
<evidence type="ECO:0000256" key="2">
    <source>
        <dbReference type="ARBA" id="ARBA00004613"/>
    </source>
</evidence>
<dbReference type="Proteomes" id="UP000696485">
    <property type="component" value="Unassembled WGS sequence"/>
</dbReference>
<gene>
    <name evidence="5" type="ORF">BG006_003362</name>
</gene>
<evidence type="ECO:0000259" key="4">
    <source>
        <dbReference type="Pfam" id="PF20147"/>
    </source>
</evidence>
<evidence type="ECO:0000313" key="6">
    <source>
        <dbReference type="Proteomes" id="UP000696485"/>
    </source>
</evidence>
<feature type="domain" description="Crinkler effector protein N-terminal" evidence="4">
    <location>
        <begin position="6"/>
        <end position="107"/>
    </location>
</feature>
<dbReference type="InterPro" id="IPR045379">
    <property type="entry name" value="Crinkler_N"/>
</dbReference>
<proteinExistence type="predicted"/>